<gene>
    <name evidence="1" type="ORF">ACFQIC_00430</name>
</gene>
<dbReference type="EMBL" id="JBHSZV010000004">
    <property type="protein sequence ID" value="MFC7060335.1"/>
    <property type="molecule type" value="Genomic_DNA"/>
</dbReference>
<dbReference type="RefSeq" id="WP_204706188.1">
    <property type="nucleotide sequence ID" value="NZ_JBHSZV010000004.1"/>
</dbReference>
<proteinExistence type="predicted"/>
<comment type="caution">
    <text evidence="1">The sequence shown here is derived from an EMBL/GenBank/DDBJ whole genome shotgun (WGS) entry which is preliminary data.</text>
</comment>
<sequence>MAFGVKRVELVEWKKKVEQGDIAFLTHYWIDDRFPECDTVTKVGCANMDKLVKWGEAYQLKAEWIHHDSKYPHFDLLGNRQYEILKKENQEEQLKRFSLRQK</sequence>
<evidence type="ECO:0008006" key="3">
    <source>
        <dbReference type="Google" id="ProtNLM"/>
    </source>
</evidence>
<evidence type="ECO:0000313" key="1">
    <source>
        <dbReference type="EMBL" id="MFC7060335.1"/>
    </source>
</evidence>
<evidence type="ECO:0000313" key="2">
    <source>
        <dbReference type="Proteomes" id="UP001596410"/>
    </source>
</evidence>
<keyword evidence="2" id="KW-1185">Reference proteome</keyword>
<protein>
    <recommendedName>
        <fullName evidence="3">YneQ</fullName>
    </recommendedName>
</protein>
<dbReference type="Proteomes" id="UP001596410">
    <property type="component" value="Unassembled WGS sequence"/>
</dbReference>
<reference evidence="2" key="1">
    <citation type="journal article" date="2019" name="Int. J. Syst. Evol. Microbiol.">
        <title>The Global Catalogue of Microorganisms (GCM) 10K type strain sequencing project: providing services to taxonomists for standard genome sequencing and annotation.</title>
        <authorList>
            <consortium name="The Broad Institute Genomics Platform"/>
            <consortium name="The Broad Institute Genome Sequencing Center for Infectious Disease"/>
            <person name="Wu L."/>
            <person name="Ma J."/>
        </authorList>
    </citation>
    <scope>NUCLEOTIDE SEQUENCE [LARGE SCALE GENOMIC DNA]</scope>
    <source>
        <strain evidence="2">CGMCC 4.1621</strain>
    </source>
</reference>
<accession>A0ABW2EHN8</accession>
<name>A0ABW2EHN8_9BACI</name>
<organism evidence="1 2">
    <name type="scientific">Halobacillus seohaensis</name>
    <dbReference type="NCBI Taxonomy" id="447421"/>
    <lineage>
        <taxon>Bacteria</taxon>
        <taxon>Bacillati</taxon>
        <taxon>Bacillota</taxon>
        <taxon>Bacilli</taxon>
        <taxon>Bacillales</taxon>
        <taxon>Bacillaceae</taxon>
        <taxon>Halobacillus</taxon>
    </lineage>
</organism>